<dbReference type="RefSeq" id="WP_141789066.1">
    <property type="nucleotide sequence ID" value="NZ_BAAAKX010000001.1"/>
</dbReference>
<evidence type="ECO:0000313" key="1">
    <source>
        <dbReference type="EMBL" id="TQL61254.1"/>
    </source>
</evidence>
<protein>
    <submittedName>
        <fullName evidence="1">Uncharacterized protein</fullName>
    </submittedName>
</protein>
<keyword evidence="2" id="KW-1185">Reference proteome</keyword>
<sequence>MDRRAYLLHQVHPAKLATDCAADAVSTWLMWRGRPRTALLVAHLAAAVASAGVTRRDLSTLEGTRRGAYVLQHMPPSAQVVRYLGQVVAWRAAYRHRPLGIALGHVVVAAGWSHGLVWGALPSSRTGAVAGPP</sequence>
<gene>
    <name evidence="1" type="ORF">FB474_2662</name>
</gene>
<comment type="caution">
    <text evidence="1">The sequence shown here is derived from an EMBL/GenBank/DDBJ whole genome shotgun (WGS) entry which is preliminary data.</text>
</comment>
<name>A0A542ZLM6_9MICO</name>
<reference evidence="1 2" key="1">
    <citation type="submission" date="2019-06" db="EMBL/GenBank/DDBJ databases">
        <title>Sequencing the genomes of 1000 actinobacteria strains.</title>
        <authorList>
            <person name="Klenk H.-P."/>
        </authorList>
    </citation>
    <scope>NUCLEOTIDE SEQUENCE [LARGE SCALE GENOMIC DNA]</scope>
    <source>
        <strain evidence="1 2">DSM 18082</strain>
    </source>
</reference>
<evidence type="ECO:0000313" key="2">
    <source>
        <dbReference type="Proteomes" id="UP000319514"/>
    </source>
</evidence>
<accession>A0A542ZLM6</accession>
<proteinExistence type="predicted"/>
<dbReference type="EMBL" id="VFOQ01000001">
    <property type="protein sequence ID" value="TQL61254.1"/>
    <property type="molecule type" value="Genomic_DNA"/>
</dbReference>
<dbReference type="AlphaFoldDB" id="A0A542ZLM6"/>
<dbReference type="Proteomes" id="UP000319514">
    <property type="component" value="Unassembled WGS sequence"/>
</dbReference>
<dbReference type="OrthoDB" id="4752249at2"/>
<organism evidence="1 2">
    <name type="scientific">Oryzihumus leptocrescens</name>
    <dbReference type="NCBI Taxonomy" id="297536"/>
    <lineage>
        <taxon>Bacteria</taxon>
        <taxon>Bacillati</taxon>
        <taxon>Actinomycetota</taxon>
        <taxon>Actinomycetes</taxon>
        <taxon>Micrococcales</taxon>
        <taxon>Intrasporangiaceae</taxon>
        <taxon>Oryzihumus</taxon>
    </lineage>
</organism>